<evidence type="ECO:0000313" key="3">
    <source>
        <dbReference type="Proteomes" id="UP000053201"/>
    </source>
</evidence>
<protein>
    <recommendedName>
        <fullName evidence="1">Enoyl reductase (ER) domain-containing protein</fullName>
    </recommendedName>
</protein>
<dbReference type="RefSeq" id="XP_016612156.1">
    <property type="nucleotide sequence ID" value="XM_016749871.1"/>
</dbReference>
<dbReference type="GO" id="GO:0005739">
    <property type="term" value="C:mitochondrion"/>
    <property type="evidence" value="ECO:0007669"/>
    <property type="project" value="TreeGrafter"/>
</dbReference>
<dbReference type="OrthoDB" id="201656at2759"/>
<dbReference type="InterPro" id="IPR050700">
    <property type="entry name" value="YIM1/Zinc_Alcohol_DH_Fams"/>
</dbReference>
<dbReference type="AlphaFoldDB" id="A0A0L0HSS1"/>
<evidence type="ECO:0000313" key="2">
    <source>
        <dbReference type="EMBL" id="KND04117.1"/>
    </source>
</evidence>
<name>A0A0L0HSS1_SPIPD</name>
<dbReference type="InParanoid" id="A0A0L0HSS1"/>
<dbReference type="Pfam" id="PF13602">
    <property type="entry name" value="ADH_zinc_N_2"/>
    <property type="match status" value="1"/>
</dbReference>
<dbReference type="eggNOG" id="KOG1198">
    <property type="taxonomic scope" value="Eukaryota"/>
</dbReference>
<dbReference type="GeneID" id="27685209"/>
<dbReference type="Gene3D" id="3.40.50.720">
    <property type="entry name" value="NAD(P)-binding Rossmann-like Domain"/>
    <property type="match status" value="1"/>
</dbReference>
<dbReference type="VEuPathDB" id="FungiDB:SPPG_01556"/>
<dbReference type="InterPro" id="IPR036291">
    <property type="entry name" value="NAD(P)-bd_dom_sf"/>
</dbReference>
<dbReference type="PANTHER" id="PTHR11695:SF294">
    <property type="entry name" value="RETICULON-4-INTERACTING PROTEIN 1, MITOCHONDRIAL"/>
    <property type="match status" value="1"/>
</dbReference>
<organism evidence="2 3">
    <name type="scientific">Spizellomyces punctatus (strain DAOM BR117)</name>
    <dbReference type="NCBI Taxonomy" id="645134"/>
    <lineage>
        <taxon>Eukaryota</taxon>
        <taxon>Fungi</taxon>
        <taxon>Fungi incertae sedis</taxon>
        <taxon>Chytridiomycota</taxon>
        <taxon>Chytridiomycota incertae sedis</taxon>
        <taxon>Chytridiomycetes</taxon>
        <taxon>Spizellomycetales</taxon>
        <taxon>Spizellomycetaceae</taxon>
        <taxon>Spizellomyces</taxon>
    </lineage>
</organism>
<sequence>MATYKAAQFTSYGGPDKIVISDLPIPTADAPDSVLIKVHAASLNPIDWKRAEGQLKMLVKESFPLRTGYDVSGVVSSIGSGVTKFKVGDEVFGRIGQSEVGTVAEYVVSTEEKLALKPKSLTHVQAAGVPLTGLTAYQVLDKSGFASKPSRKIFIPAGAGGIGVMAIQLAKHLFNAETIATTVSEAKIDIVKDLGADVVVDYKKEDYTQVLKDYDMAIDTTGETKQQFAILKPGGTLYSIAALPNSEEANAVFPVGFFMGKVLDVLTYKLRWAANSKNIDYHYLFMSPNGTQLAEIGNLADQGKLKVLVDSTFPFTLEGVREAFARQKQGRATGKVIIQVI</sequence>
<proteinExistence type="predicted"/>
<dbReference type="InterPro" id="IPR011032">
    <property type="entry name" value="GroES-like_sf"/>
</dbReference>
<dbReference type="InterPro" id="IPR013154">
    <property type="entry name" value="ADH-like_N"/>
</dbReference>
<gene>
    <name evidence="2" type="ORF">SPPG_01556</name>
</gene>
<dbReference type="SMART" id="SM00829">
    <property type="entry name" value="PKS_ER"/>
    <property type="match status" value="1"/>
</dbReference>
<evidence type="ECO:0000259" key="1">
    <source>
        <dbReference type="SMART" id="SM00829"/>
    </source>
</evidence>
<dbReference type="SUPFAM" id="SSF50129">
    <property type="entry name" value="GroES-like"/>
    <property type="match status" value="1"/>
</dbReference>
<dbReference type="Proteomes" id="UP000053201">
    <property type="component" value="Unassembled WGS sequence"/>
</dbReference>
<dbReference type="SUPFAM" id="SSF51735">
    <property type="entry name" value="NAD(P)-binding Rossmann-fold domains"/>
    <property type="match status" value="1"/>
</dbReference>
<dbReference type="FunCoup" id="A0A0L0HSS1">
    <property type="interactions" value="317"/>
</dbReference>
<feature type="domain" description="Enoyl reductase (ER)" evidence="1">
    <location>
        <begin position="13"/>
        <end position="338"/>
    </location>
</feature>
<dbReference type="Pfam" id="PF08240">
    <property type="entry name" value="ADH_N"/>
    <property type="match status" value="1"/>
</dbReference>
<dbReference type="GO" id="GO:0016491">
    <property type="term" value="F:oxidoreductase activity"/>
    <property type="evidence" value="ECO:0007669"/>
    <property type="project" value="InterPro"/>
</dbReference>
<dbReference type="OMA" id="YDCAGIV"/>
<dbReference type="Gene3D" id="3.90.180.10">
    <property type="entry name" value="Medium-chain alcohol dehydrogenases, catalytic domain"/>
    <property type="match status" value="1"/>
</dbReference>
<keyword evidence="3" id="KW-1185">Reference proteome</keyword>
<dbReference type="CDD" id="cd05289">
    <property type="entry name" value="MDR_like_2"/>
    <property type="match status" value="1"/>
</dbReference>
<dbReference type="InterPro" id="IPR020843">
    <property type="entry name" value="ER"/>
</dbReference>
<reference evidence="2 3" key="1">
    <citation type="submission" date="2009-08" db="EMBL/GenBank/DDBJ databases">
        <title>The Genome Sequence of Spizellomyces punctatus strain DAOM BR117.</title>
        <authorList>
            <consortium name="The Broad Institute Genome Sequencing Platform"/>
            <person name="Russ C."/>
            <person name="Cuomo C."/>
            <person name="Shea T."/>
            <person name="Young S.K."/>
            <person name="Zeng Q."/>
            <person name="Koehrsen M."/>
            <person name="Haas B."/>
            <person name="Borodovsky M."/>
            <person name="Guigo R."/>
            <person name="Alvarado L."/>
            <person name="Berlin A."/>
            <person name="Bochicchio J."/>
            <person name="Borenstein D."/>
            <person name="Chapman S."/>
            <person name="Chen Z."/>
            <person name="Engels R."/>
            <person name="Freedman E."/>
            <person name="Gellesch M."/>
            <person name="Goldberg J."/>
            <person name="Griggs A."/>
            <person name="Gujja S."/>
            <person name="Heiman D."/>
            <person name="Hepburn T."/>
            <person name="Howarth C."/>
            <person name="Jen D."/>
            <person name="Larson L."/>
            <person name="Lewis B."/>
            <person name="Mehta T."/>
            <person name="Park D."/>
            <person name="Pearson M."/>
            <person name="Roberts A."/>
            <person name="Saif S."/>
            <person name="Shenoy N."/>
            <person name="Sisk P."/>
            <person name="Stolte C."/>
            <person name="Sykes S."/>
            <person name="Thomson T."/>
            <person name="Walk T."/>
            <person name="White J."/>
            <person name="Yandava C."/>
            <person name="Burger G."/>
            <person name="Gray M.W."/>
            <person name="Holland P.W.H."/>
            <person name="King N."/>
            <person name="Lang F.B.F."/>
            <person name="Roger A.J."/>
            <person name="Ruiz-Trillo I."/>
            <person name="Lander E."/>
            <person name="Nusbaum C."/>
        </authorList>
    </citation>
    <scope>NUCLEOTIDE SEQUENCE [LARGE SCALE GENOMIC DNA]</scope>
    <source>
        <strain evidence="2 3">DAOM BR117</strain>
    </source>
</reference>
<dbReference type="PANTHER" id="PTHR11695">
    <property type="entry name" value="ALCOHOL DEHYDROGENASE RELATED"/>
    <property type="match status" value="1"/>
</dbReference>
<dbReference type="EMBL" id="KQ257451">
    <property type="protein sequence ID" value="KND04117.1"/>
    <property type="molecule type" value="Genomic_DNA"/>
</dbReference>
<accession>A0A0L0HSS1</accession>
<dbReference type="STRING" id="645134.A0A0L0HSS1"/>